<gene>
    <name evidence="1" type="ORF">BSONL12_22920</name>
</gene>
<reference evidence="1 2" key="1">
    <citation type="journal article" date="2013" name="Genome Announc.">
        <title>Draft Whole-Genome Sequence of Bacillus sonorensis Strain L12, a Source of Nonribosomal Lipopeptides.</title>
        <authorList>
            <person name="Adimpong D.B."/>
            <person name="Sorensen K.I."/>
            <person name="Nielsen D.S."/>
            <person name="Thorsen L."/>
            <person name="Rasmussen T.B."/>
            <person name="Derkx P.M."/>
            <person name="Jespersen L."/>
        </authorList>
    </citation>
    <scope>NUCLEOTIDE SEQUENCE [LARGE SCALE GENOMIC DNA]</scope>
    <source>
        <strain evidence="1 2">L12</strain>
    </source>
</reference>
<accession>M5PA73</accession>
<protein>
    <submittedName>
        <fullName evidence="1">Uncharacterized protein</fullName>
    </submittedName>
</protein>
<dbReference type="PATRIC" id="fig|1274524.3.peg.4911"/>
<dbReference type="AlphaFoldDB" id="M5PA73"/>
<dbReference type="EMBL" id="AOFM01000019">
    <property type="protein sequence ID" value="EME72200.1"/>
    <property type="molecule type" value="Genomic_DNA"/>
</dbReference>
<sequence>MTSKLTKDQLETIRQRVEAATESYWAADDSEWPGNENLRYWVNTHWDGVAAAVTKEDAEFIAHARQDIPALLDHIAELASDIARMCPIADRPIIESLLAEKDHMAEEISDLRRKIDLYESYAQEYDYYAILNEMGDENADDR</sequence>
<organism evidence="1 2">
    <name type="scientific">Bacillus sonorensis L12</name>
    <dbReference type="NCBI Taxonomy" id="1274524"/>
    <lineage>
        <taxon>Bacteria</taxon>
        <taxon>Bacillati</taxon>
        <taxon>Bacillota</taxon>
        <taxon>Bacilli</taxon>
        <taxon>Bacillales</taxon>
        <taxon>Bacillaceae</taxon>
        <taxon>Bacillus</taxon>
    </lineage>
</organism>
<name>M5PA73_9BACI</name>
<dbReference type="Proteomes" id="UP000011907">
    <property type="component" value="Unassembled WGS sequence"/>
</dbReference>
<dbReference type="STRING" id="1274524.BSONL12_22920"/>
<comment type="caution">
    <text evidence="1">The sequence shown here is derived from an EMBL/GenBank/DDBJ whole genome shotgun (WGS) entry which is preliminary data.</text>
</comment>
<evidence type="ECO:0000313" key="1">
    <source>
        <dbReference type="EMBL" id="EME72200.1"/>
    </source>
</evidence>
<evidence type="ECO:0000313" key="2">
    <source>
        <dbReference type="Proteomes" id="UP000011907"/>
    </source>
</evidence>
<dbReference type="OrthoDB" id="2088266at2"/>
<proteinExistence type="predicted"/>
<dbReference type="RefSeq" id="WP_006640489.1">
    <property type="nucleotide sequence ID" value="NZ_AOFM01000019.1"/>
</dbReference>